<evidence type="ECO:0000313" key="1">
    <source>
        <dbReference type="EMBL" id="OXC76700.1"/>
    </source>
</evidence>
<organism evidence="1 2">
    <name type="scientific">Caballeronia sordidicola</name>
    <name type="common">Burkholderia sordidicola</name>
    <dbReference type="NCBI Taxonomy" id="196367"/>
    <lineage>
        <taxon>Bacteria</taxon>
        <taxon>Pseudomonadati</taxon>
        <taxon>Pseudomonadota</taxon>
        <taxon>Betaproteobacteria</taxon>
        <taxon>Burkholderiales</taxon>
        <taxon>Burkholderiaceae</taxon>
        <taxon>Caballeronia</taxon>
    </lineage>
</organism>
<accession>A0A226X127</accession>
<sequence>MAVIQAGRAFRHALDITNLGLALGLRPFVTIRFRAQAWLFA</sequence>
<evidence type="ECO:0000313" key="2">
    <source>
        <dbReference type="Proteomes" id="UP000214720"/>
    </source>
</evidence>
<dbReference type="AlphaFoldDB" id="A0A226X127"/>
<dbReference type="Proteomes" id="UP000214720">
    <property type="component" value="Unassembled WGS sequence"/>
</dbReference>
<gene>
    <name evidence="1" type="ORF">BSU04_20640</name>
</gene>
<comment type="caution">
    <text evidence="1">The sequence shown here is derived from an EMBL/GenBank/DDBJ whole genome shotgun (WGS) entry which is preliminary data.</text>
</comment>
<reference evidence="2" key="1">
    <citation type="submission" date="2017-01" db="EMBL/GenBank/DDBJ databases">
        <title>Genome Analysis of Deinococcus marmoris KOPRI26562.</title>
        <authorList>
            <person name="Kim J.H."/>
            <person name="Oh H.-M."/>
        </authorList>
    </citation>
    <scope>NUCLEOTIDE SEQUENCE [LARGE SCALE GENOMIC DNA]</scope>
    <source>
        <strain evidence="2">PAMC 26633</strain>
    </source>
</reference>
<name>A0A226X127_CABSO</name>
<protein>
    <submittedName>
        <fullName evidence="1">Uncharacterized protein</fullName>
    </submittedName>
</protein>
<dbReference type="EMBL" id="MTHB01000120">
    <property type="protein sequence ID" value="OXC76700.1"/>
    <property type="molecule type" value="Genomic_DNA"/>
</dbReference>
<proteinExistence type="predicted"/>